<dbReference type="PANTHER" id="PTHR43153">
    <property type="entry name" value="ELECTRON TRANSFER FLAVOPROTEIN ALPHA"/>
    <property type="match status" value="1"/>
</dbReference>
<comment type="caution">
    <text evidence="7">The sequence shown here is derived from an EMBL/GenBank/DDBJ whole genome shotgun (WGS) entry which is preliminary data.</text>
</comment>
<dbReference type="InterPro" id="IPR014731">
    <property type="entry name" value="ETF_asu_C"/>
</dbReference>
<name>A0ABP8DGY7_9ACTN</name>
<comment type="subunit">
    <text evidence="3">Heterodimer of an alpha and a beta subunit.</text>
</comment>
<comment type="similarity">
    <text evidence="2">Belongs to the ETF alpha-subunit/FixB family.</text>
</comment>
<evidence type="ECO:0000313" key="7">
    <source>
        <dbReference type="EMBL" id="GAA4255853.1"/>
    </source>
</evidence>
<comment type="function">
    <text evidence="4">The electron transfer flavoprotein serves as a specific electron acceptor for other dehydrogenases. It transfers the electrons to the main respiratory chain via ETF-ubiquinone oxidoreductase (ETF dehydrogenase).</text>
</comment>
<sequence>MRPVLVLVERDAAGGGVCRSACALLTLARRLGAPAAVLDAPADPAAVALLGRFGAGTVWTGGDDGAGGYPAAVRLDLLDRLTRRLNPAAVLLASNRVGREVAARLAVRLRAGLLGDIVDVRAEPGGPVAVQSVLGGAYLVESAVVRGTPLLVVRTEAVAASAAPAAPVVRRLAGTVSRDRRVRRVGPPGAGAGAHDLATAAVVVAGGHGLGSRQAFDLVGQLADALGGAAGGSHTATELGWCPRRDRIDQLGTIVHPRLYLALGISGSVRHRAAMQHAETIVAIDRDPDAPIFGIADLGVVGDVRQVVPALLAEIRRRRQSATTRPGRRPGSHGPDHDGHRGSPDLPPQHARPVTDDDLTEDRR</sequence>
<evidence type="ECO:0000256" key="2">
    <source>
        <dbReference type="ARBA" id="ARBA00005817"/>
    </source>
</evidence>
<dbReference type="PIRSF" id="PIRSF000089">
    <property type="entry name" value="Electra_flavoP_a"/>
    <property type="match status" value="1"/>
</dbReference>
<dbReference type="SMART" id="SM00893">
    <property type="entry name" value="ETF"/>
    <property type="match status" value="1"/>
</dbReference>
<organism evidence="7 8">
    <name type="scientific">Dactylosporangium darangshiense</name>
    <dbReference type="NCBI Taxonomy" id="579108"/>
    <lineage>
        <taxon>Bacteria</taxon>
        <taxon>Bacillati</taxon>
        <taxon>Actinomycetota</taxon>
        <taxon>Actinomycetes</taxon>
        <taxon>Micromonosporales</taxon>
        <taxon>Micromonosporaceae</taxon>
        <taxon>Dactylosporangium</taxon>
    </lineage>
</organism>
<evidence type="ECO:0000256" key="1">
    <source>
        <dbReference type="ARBA" id="ARBA00001974"/>
    </source>
</evidence>
<proteinExistence type="inferred from homology"/>
<dbReference type="Pfam" id="PF00766">
    <property type="entry name" value="ETF_alpha"/>
    <property type="match status" value="1"/>
</dbReference>
<reference evidence="8" key="1">
    <citation type="journal article" date="2019" name="Int. J. Syst. Evol. Microbiol.">
        <title>The Global Catalogue of Microorganisms (GCM) 10K type strain sequencing project: providing services to taxonomists for standard genome sequencing and annotation.</title>
        <authorList>
            <consortium name="The Broad Institute Genomics Platform"/>
            <consortium name="The Broad Institute Genome Sequencing Center for Infectious Disease"/>
            <person name="Wu L."/>
            <person name="Ma J."/>
        </authorList>
    </citation>
    <scope>NUCLEOTIDE SEQUENCE [LARGE SCALE GENOMIC DNA]</scope>
    <source>
        <strain evidence="8">JCM 17441</strain>
    </source>
</reference>
<accession>A0ABP8DGY7</accession>
<feature type="compositionally biased region" description="Basic residues" evidence="5">
    <location>
        <begin position="318"/>
        <end position="331"/>
    </location>
</feature>
<dbReference type="InterPro" id="IPR014729">
    <property type="entry name" value="Rossmann-like_a/b/a_fold"/>
</dbReference>
<dbReference type="Pfam" id="PF01012">
    <property type="entry name" value="ETF"/>
    <property type="match status" value="1"/>
</dbReference>
<dbReference type="RefSeq" id="WP_345132859.1">
    <property type="nucleotide sequence ID" value="NZ_BAABAT010000022.1"/>
</dbReference>
<dbReference type="SUPFAM" id="SSF52467">
    <property type="entry name" value="DHS-like NAD/FAD-binding domain"/>
    <property type="match status" value="1"/>
</dbReference>
<dbReference type="InterPro" id="IPR029035">
    <property type="entry name" value="DHS-like_NAD/FAD-binding_dom"/>
</dbReference>
<dbReference type="SUPFAM" id="SSF52402">
    <property type="entry name" value="Adenine nucleotide alpha hydrolases-like"/>
    <property type="match status" value="1"/>
</dbReference>
<dbReference type="PANTHER" id="PTHR43153:SF1">
    <property type="entry name" value="ELECTRON TRANSFER FLAVOPROTEIN SUBUNIT ALPHA, MITOCHONDRIAL"/>
    <property type="match status" value="1"/>
</dbReference>
<dbReference type="Gene3D" id="3.40.50.620">
    <property type="entry name" value="HUPs"/>
    <property type="match status" value="1"/>
</dbReference>
<evidence type="ECO:0000256" key="4">
    <source>
        <dbReference type="ARBA" id="ARBA00025649"/>
    </source>
</evidence>
<dbReference type="Gene3D" id="3.40.50.1220">
    <property type="entry name" value="TPP-binding domain"/>
    <property type="match status" value="1"/>
</dbReference>
<dbReference type="EMBL" id="BAABAT010000022">
    <property type="protein sequence ID" value="GAA4255853.1"/>
    <property type="molecule type" value="Genomic_DNA"/>
</dbReference>
<keyword evidence="8" id="KW-1185">Reference proteome</keyword>
<feature type="region of interest" description="Disordered" evidence="5">
    <location>
        <begin position="318"/>
        <end position="364"/>
    </location>
</feature>
<feature type="compositionally biased region" description="Basic and acidic residues" evidence="5">
    <location>
        <begin position="334"/>
        <end position="343"/>
    </location>
</feature>
<dbReference type="InterPro" id="IPR014730">
    <property type="entry name" value="ETF_a/b_N"/>
</dbReference>
<gene>
    <name evidence="7" type="ORF">GCM10022255_066300</name>
</gene>
<protein>
    <submittedName>
        <fullName evidence="7">Electron transfer flavoprotein subunit alpha/FixB family protein</fullName>
    </submittedName>
</protein>
<evidence type="ECO:0000259" key="6">
    <source>
        <dbReference type="SMART" id="SM00893"/>
    </source>
</evidence>
<dbReference type="InterPro" id="IPR001308">
    <property type="entry name" value="ETF_a/FixB"/>
</dbReference>
<feature type="domain" description="Electron transfer flavoprotein alpha/beta-subunit N-terminal" evidence="6">
    <location>
        <begin position="4"/>
        <end position="185"/>
    </location>
</feature>
<evidence type="ECO:0000256" key="5">
    <source>
        <dbReference type="SAM" id="MobiDB-lite"/>
    </source>
</evidence>
<evidence type="ECO:0000313" key="8">
    <source>
        <dbReference type="Proteomes" id="UP001500620"/>
    </source>
</evidence>
<evidence type="ECO:0000256" key="3">
    <source>
        <dbReference type="ARBA" id="ARBA00011355"/>
    </source>
</evidence>
<comment type="cofactor">
    <cofactor evidence="1">
        <name>FAD</name>
        <dbReference type="ChEBI" id="CHEBI:57692"/>
    </cofactor>
</comment>
<dbReference type="Proteomes" id="UP001500620">
    <property type="component" value="Unassembled WGS sequence"/>
</dbReference>